<evidence type="ECO:0000313" key="1">
    <source>
        <dbReference type="EMBL" id="KAF7815158.1"/>
    </source>
</evidence>
<accession>A0A834T4R3</accession>
<gene>
    <name evidence="1" type="ORF">G2W53_029127</name>
</gene>
<dbReference type="AlphaFoldDB" id="A0A834T4R3"/>
<comment type="caution">
    <text evidence="1">The sequence shown here is derived from an EMBL/GenBank/DDBJ whole genome shotgun (WGS) entry which is preliminary data.</text>
</comment>
<sequence length="35" mass="4159">MTVVGKQHCNSYGGQPRHSMVEIDGRLWWRRKTMI</sequence>
<protein>
    <submittedName>
        <fullName evidence="1">Uncharacterized protein</fullName>
    </submittedName>
</protein>
<organism evidence="1 2">
    <name type="scientific">Senna tora</name>
    <dbReference type="NCBI Taxonomy" id="362788"/>
    <lineage>
        <taxon>Eukaryota</taxon>
        <taxon>Viridiplantae</taxon>
        <taxon>Streptophyta</taxon>
        <taxon>Embryophyta</taxon>
        <taxon>Tracheophyta</taxon>
        <taxon>Spermatophyta</taxon>
        <taxon>Magnoliopsida</taxon>
        <taxon>eudicotyledons</taxon>
        <taxon>Gunneridae</taxon>
        <taxon>Pentapetalae</taxon>
        <taxon>rosids</taxon>
        <taxon>fabids</taxon>
        <taxon>Fabales</taxon>
        <taxon>Fabaceae</taxon>
        <taxon>Caesalpinioideae</taxon>
        <taxon>Cassia clade</taxon>
        <taxon>Senna</taxon>
    </lineage>
</organism>
<name>A0A834T4R3_9FABA</name>
<dbReference type="EMBL" id="JAAIUW010000009">
    <property type="protein sequence ID" value="KAF7815158.1"/>
    <property type="molecule type" value="Genomic_DNA"/>
</dbReference>
<dbReference type="Proteomes" id="UP000634136">
    <property type="component" value="Unassembled WGS sequence"/>
</dbReference>
<proteinExistence type="predicted"/>
<reference evidence="1" key="1">
    <citation type="submission" date="2020-09" db="EMBL/GenBank/DDBJ databases">
        <title>Genome-Enabled Discovery of Anthraquinone Biosynthesis in Senna tora.</title>
        <authorList>
            <person name="Kang S.-H."/>
            <person name="Pandey R.P."/>
            <person name="Lee C.-M."/>
            <person name="Sim J.-S."/>
            <person name="Jeong J.-T."/>
            <person name="Choi B.-S."/>
            <person name="Jung M."/>
            <person name="Ginzburg D."/>
            <person name="Zhao K."/>
            <person name="Won S.Y."/>
            <person name="Oh T.-J."/>
            <person name="Yu Y."/>
            <person name="Kim N.-H."/>
            <person name="Lee O.R."/>
            <person name="Lee T.-H."/>
            <person name="Bashyal P."/>
            <person name="Kim T.-S."/>
            <person name="Lee W.-H."/>
            <person name="Kawkins C."/>
            <person name="Kim C.-K."/>
            <person name="Kim J.S."/>
            <person name="Ahn B.O."/>
            <person name="Rhee S.Y."/>
            <person name="Sohng J.K."/>
        </authorList>
    </citation>
    <scope>NUCLEOTIDE SEQUENCE</scope>
    <source>
        <tissue evidence="1">Leaf</tissue>
    </source>
</reference>
<keyword evidence="2" id="KW-1185">Reference proteome</keyword>
<evidence type="ECO:0000313" key="2">
    <source>
        <dbReference type="Proteomes" id="UP000634136"/>
    </source>
</evidence>